<comment type="caution">
    <text evidence="1">The sequence shown here is derived from an EMBL/GenBank/DDBJ whole genome shotgun (WGS) entry which is preliminary data.</text>
</comment>
<dbReference type="Proteomes" id="UP000014629">
    <property type="component" value="Unassembled WGS sequence"/>
</dbReference>
<accession>S3ZR54</accession>
<dbReference type="RefSeq" id="WP_016644216.1">
    <property type="nucleotide sequence ID" value="NZ_AOPZ01000361.1"/>
</dbReference>
<gene>
    <name evidence="1" type="ORF">STRAU_6095</name>
</gene>
<dbReference type="AlphaFoldDB" id="S3ZR54"/>
<dbReference type="EMBL" id="AOPZ01000361">
    <property type="protein sequence ID" value="EPH40880.1"/>
    <property type="molecule type" value="Genomic_DNA"/>
</dbReference>
<evidence type="ECO:0000313" key="2">
    <source>
        <dbReference type="Proteomes" id="UP000014629"/>
    </source>
</evidence>
<protein>
    <submittedName>
        <fullName evidence="1">Uncharacterized protein</fullName>
    </submittedName>
</protein>
<organism evidence="1 2">
    <name type="scientific">Streptomyces aurantiacus JA 4570</name>
    <dbReference type="NCBI Taxonomy" id="1286094"/>
    <lineage>
        <taxon>Bacteria</taxon>
        <taxon>Bacillati</taxon>
        <taxon>Actinomycetota</taxon>
        <taxon>Actinomycetes</taxon>
        <taxon>Kitasatosporales</taxon>
        <taxon>Streptomycetaceae</taxon>
        <taxon>Streptomyces</taxon>
        <taxon>Streptomyces aurantiacus group</taxon>
    </lineage>
</organism>
<name>S3ZR54_9ACTN</name>
<reference evidence="1 2" key="1">
    <citation type="submission" date="2013-02" db="EMBL/GenBank/DDBJ databases">
        <title>Draft Genome Sequence of Streptomyces aurantiacus, Which Produces Setomimycin.</title>
        <authorList>
            <person name="Gruening B.A."/>
            <person name="Praeg A."/>
            <person name="Erxleben A."/>
            <person name="Guenther S."/>
            <person name="Mueller M."/>
        </authorList>
    </citation>
    <scope>NUCLEOTIDE SEQUENCE [LARGE SCALE GENOMIC DNA]</scope>
    <source>
        <strain evidence="1 2">JA 4570</strain>
    </source>
</reference>
<keyword evidence="2" id="KW-1185">Reference proteome</keyword>
<sequence length="196" mass="20984">MATTDKPLTAVEALLAFARRVVDPPAAQALIDEATRELAGRHVVRADQHLVPLRFTVRRGRDVSGTSGLGDVADGVLWPDGTASVRWRGEHPSAVFWDRGRVSVEFIHGHQGATEIEFVDQDGERPAPVGEPAADPSAAPLALRRVVEIALNKPVPCPDCERTSACRCMTKRTAGRIDAVLGALAPWLKSGKDTAA</sequence>
<evidence type="ECO:0000313" key="1">
    <source>
        <dbReference type="EMBL" id="EPH40880.1"/>
    </source>
</evidence>
<proteinExistence type="predicted"/>
<dbReference type="PATRIC" id="fig|1286094.4.peg.6022"/>